<dbReference type="GO" id="GO:0008173">
    <property type="term" value="F:RNA methyltransferase activity"/>
    <property type="evidence" value="ECO:0007669"/>
    <property type="project" value="UniProtKB-UniRule"/>
</dbReference>
<accession>A0A183EE99</accession>
<dbReference type="InterPro" id="IPR039772">
    <property type="entry name" value="Bin3-like"/>
</dbReference>
<evidence type="ECO:0000313" key="4">
    <source>
        <dbReference type="WBParaSite" id="GPUH_0001931501-mRNA-1"/>
    </source>
</evidence>
<keyword evidence="1 2" id="KW-0949">S-adenosyl-L-methionine</keyword>
<dbReference type="Pfam" id="PF13847">
    <property type="entry name" value="Methyltransf_31"/>
    <property type="match status" value="1"/>
</dbReference>
<dbReference type="PROSITE" id="PS51515">
    <property type="entry name" value="BIN3_SAM"/>
    <property type="match status" value="1"/>
</dbReference>
<keyword evidence="2" id="KW-0808">Transferase</keyword>
<keyword evidence="2" id="KW-0489">Methyltransferase</keyword>
<reference evidence="4" key="1">
    <citation type="submission" date="2016-06" db="UniProtKB">
        <authorList>
            <consortium name="WormBaseParasite"/>
        </authorList>
    </citation>
    <scope>IDENTIFICATION</scope>
</reference>
<dbReference type="GO" id="GO:0040031">
    <property type="term" value="P:snRNA modification"/>
    <property type="evidence" value="ECO:0007669"/>
    <property type="project" value="TreeGrafter"/>
</dbReference>
<comment type="similarity">
    <text evidence="2">Belongs to the methyltransferase superfamily.</text>
</comment>
<feature type="domain" description="Bin3-type SAM" evidence="3">
    <location>
        <begin position="8"/>
        <end position="80"/>
    </location>
</feature>
<dbReference type="GO" id="GO:0008171">
    <property type="term" value="F:O-methyltransferase activity"/>
    <property type="evidence" value="ECO:0007669"/>
    <property type="project" value="UniProtKB-UniRule"/>
</dbReference>
<dbReference type="GO" id="GO:0032259">
    <property type="term" value="P:methylation"/>
    <property type="evidence" value="ECO:0007669"/>
    <property type="project" value="UniProtKB-KW"/>
</dbReference>
<protein>
    <recommendedName>
        <fullName evidence="2">RNA methyltransferase</fullName>
        <ecNumber evidence="2">2.1.1.-</ecNumber>
    </recommendedName>
</protein>
<dbReference type="PANTHER" id="PTHR12315">
    <property type="entry name" value="BICOID-INTERACTING PROTEIN RELATED"/>
    <property type="match status" value="1"/>
</dbReference>
<dbReference type="InterPro" id="IPR024160">
    <property type="entry name" value="BIN3_SAM-bd_dom"/>
</dbReference>
<dbReference type="InterPro" id="IPR029063">
    <property type="entry name" value="SAM-dependent_MTases_sf"/>
</dbReference>
<evidence type="ECO:0000259" key="3">
    <source>
        <dbReference type="PROSITE" id="PS51515"/>
    </source>
</evidence>
<dbReference type="InterPro" id="IPR025714">
    <property type="entry name" value="Methyltranfer_dom"/>
</dbReference>
<name>A0A183EE99_9BILA</name>
<sequence>LERGAECDPRINVLKKEWFEKKTVLDVGCNVGYLTLSIAKKYQPVHIVGIDIDAHLVGVARKNIRHYCDKDIPVSCFRFA</sequence>
<dbReference type="AlphaFoldDB" id="A0A183EE99"/>
<dbReference type="SUPFAM" id="SSF53335">
    <property type="entry name" value="S-adenosyl-L-methionine-dependent methyltransferases"/>
    <property type="match status" value="1"/>
</dbReference>
<dbReference type="PANTHER" id="PTHR12315:SF0">
    <property type="entry name" value="7SK SNRNA METHYLPHOSPHATE CAPPING ENZYME"/>
    <property type="match status" value="1"/>
</dbReference>
<organism evidence="4">
    <name type="scientific">Gongylonema pulchrum</name>
    <dbReference type="NCBI Taxonomy" id="637853"/>
    <lineage>
        <taxon>Eukaryota</taxon>
        <taxon>Metazoa</taxon>
        <taxon>Ecdysozoa</taxon>
        <taxon>Nematoda</taxon>
        <taxon>Chromadorea</taxon>
        <taxon>Rhabditida</taxon>
        <taxon>Spirurina</taxon>
        <taxon>Spiruromorpha</taxon>
        <taxon>Spiruroidea</taxon>
        <taxon>Gongylonematidae</taxon>
        <taxon>Gongylonema</taxon>
    </lineage>
</organism>
<dbReference type="EC" id="2.1.1.-" evidence="2"/>
<dbReference type="GO" id="GO:0017069">
    <property type="term" value="F:snRNA binding"/>
    <property type="evidence" value="ECO:0007669"/>
    <property type="project" value="TreeGrafter"/>
</dbReference>
<dbReference type="CDD" id="cd02440">
    <property type="entry name" value="AdoMet_MTases"/>
    <property type="match status" value="1"/>
</dbReference>
<evidence type="ECO:0000256" key="1">
    <source>
        <dbReference type="PROSITE-ProRule" id="PRU00848"/>
    </source>
</evidence>
<dbReference type="Gene3D" id="3.40.50.150">
    <property type="entry name" value="Vaccinia Virus protein VP39"/>
    <property type="match status" value="1"/>
</dbReference>
<dbReference type="WBParaSite" id="GPUH_0001931501-mRNA-1">
    <property type="protein sequence ID" value="GPUH_0001931501-mRNA-1"/>
    <property type="gene ID" value="GPUH_0001931501"/>
</dbReference>
<proteinExistence type="inferred from homology"/>
<evidence type="ECO:0000256" key="2">
    <source>
        <dbReference type="RuleBase" id="RU367087"/>
    </source>
</evidence>